<feature type="transmembrane region" description="Helical" evidence="5">
    <location>
        <begin position="78"/>
        <end position="99"/>
    </location>
</feature>
<dbReference type="Proteomes" id="UP000287188">
    <property type="component" value="Unassembled WGS sequence"/>
</dbReference>
<dbReference type="PANTHER" id="PTHR11040">
    <property type="entry name" value="ZINC/IRON TRANSPORTER"/>
    <property type="match status" value="1"/>
</dbReference>
<dbReference type="AlphaFoldDB" id="A0A402AGG4"/>
<feature type="transmembrane region" description="Helical" evidence="5">
    <location>
        <begin position="188"/>
        <end position="210"/>
    </location>
</feature>
<feature type="transmembrane region" description="Helical" evidence="5">
    <location>
        <begin position="258"/>
        <end position="278"/>
    </location>
</feature>
<evidence type="ECO:0000256" key="2">
    <source>
        <dbReference type="ARBA" id="ARBA00022692"/>
    </source>
</evidence>
<evidence type="ECO:0000313" key="7">
    <source>
        <dbReference type="Proteomes" id="UP000287188"/>
    </source>
</evidence>
<organism evidence="6 7">
    <name type="scientific">Dictyobacter kobayashii</name>
    <dbReference type="NCBI Taxonomy" id="2014872"/>
    <lineage>
        <taxon>Bacteria</taxon>
        <taxon>Bacillati</taxon>
        <taxon>Chloroflexota</taxon>
        <taxon>Ktedonobacteria</taxon>
        <taxon>Ktedonobacterales</taxon>
        <taxon>Dictyobacteraceae</taxon>
        <taxon>Dictyobacter</taxon>
    </lineage>
</organism>
<dbReference type="GO" id="GO:0016020">
    <property type="term" value="C:membrane"/>
    <property type="evidence" value="ECO:0007669"/>
    <property type="project" value="UniProtKB-SubCell"/>
</dbReference>
<sequence>MPTGTIILLGAFAGLTIYLGLPLAFFKRAPQTLKAFLSMVATGVLIFLLYDVVGKASEPINNLIDQVRSHNTGGTSDVVLMLAGLVIGLMGLVYFNKYVIGRLKWTKKQAETSSTPVPTSQIALASVGANELEAEHKASSDNRSNVAVAAPVTSVAAPAPSKDLAPKTLALIIAIGIGFHNFSEGLAIGQSAAAGALQLATILIIGFGLHNMTEGFGIAGPLTGQRVSWKFIALIGLIGGGPTFLGTIVGIVFHSTEIFIFCLALAAGAIIYVVAELFGVAKKVRAPEIVMWGLLLGFFLGYLTDLIVTYAGA</sequence>
<proteinExistence type="predicted"/>
<feature type="transmembrane region" description="Helical" evidence="5">
    <location>
        <begin position="290"/>
        <end position="311"/>
    </location>
</feature>
<dbReference type="RefSeq" id="WP_218031797.1">
    <property type="nucleotide sequence ID" value="NZ_BIFS01000001.1"/>
</dbReference>
<keyword evidence="4 5" id="KW-0472">Membrane</keyword>
<feature type="transmembrane region" description="Helical" evidence="5">
    <location>
        <begin position="6"/>
        <end position="26"/>
    </location>
</feature>
<dbReference type="GO" id="GO:0005385">
    <property type="term" value="F:zinc ion transmembrane transporter activity"/>
    <property type="evidence" value="ECO:0007669"/>
    <property type="project" value="TreeGrafter"/>
</dbReference>
<keyword evidence="3 5" id="KW-1133">Transmembrane helix</keyword>
<feature type="transmembrane region" description="Helical" evidence="5">
    <location>
        <begin position="231"/>
        <end position="252"/>
    </location>
</feature>
<evidence type="ECO:0008006" key="8">
    <source>
        <dbReference type="Google" id="ProtNLM"/>
    </source>
</evidence>
<evidence type="ECO:0000256" key="4">
    <source>
        <dbReference type="ARBA" id="ARBA00023136"/>
    </source>
</evidence>
<evidence type="ECO:0000313" key="6">
    <source>
        <dbReference type="EMBL" id="GCE18143.1"/>
    </source>
</evidence>
<evidence type="ECO:0000256" key="5">
    <source>
        <dbReference type="SAM" id="Phobius"/>
    </source>
</evidence>
<comment type="subcellular location">
    <subcellularLocation>
        <location evidence="1">Membrane</location>
        <topology evidence="1">Multi-pass membrane protein</topology>
    </subcellularLocation>
</comment>
<comment type="caution">
    <text evidence="6">The sequence shown here is derived from an EMBL/GenBank/DDBJ whole genome shotgun (WGS) entry which is preliminary data.</text>
</comment>
<protein>
    <recommendedName>
        <fullName evidence="8">Zinc permease</fullName>
    </recommendedName>
</protein>
<name>A0A402AGG4_9CHLR</name>
<accession>A0A402AGG4</accession>
<dbReference type="InterPro" id="IPR003689">
    <property type="entry name" value="ZIP"/>
</dbReference>
<evidence type="ECO:0000256" key="3">
    <source>
        <dbReference type="ARBA" id="ARBA00022989"/>
    </source>
</evidence>
<dbReference type="EMBL" id="BIFS01000001">
    <property type="protein sequence ID" value="GCE18143.1"/>
    <property type="molecule type" value="Genomic_DNA"/>
</dbReference>
<feature type="transmembrane region" description="Helical" evidence="5">
    <location>
        <begin position="33"/>
        <end position="53"/>
    </location>
</feature>
<reference evidence="7" key="1">
    <citation type="submission" date="2018-12" db="EMBL/GenBank/DDBJ databases">
        <title>Tengunoibacter tsumagoiensis gen. nov., sp. nov., Dictyobacter kobayashii sp. nov., D. alpinus sp. nov., and D. joshuensis sp. nov. and description of Dictyobacteraceae fam. nov. within the order Ktedonobacterales isolated from Tengu-no-mugimeshi.</title>
        <authorList>
            <person name="Wang C.M."/>
            <person name="Zheng Y."/>
            <person name="Sakai Y."/>
            <person name="Toyoda A."/>
            <person name="Minakuchi Y."/>
            <person name="Abe K."/>
            <person name="Yokota A."/>
            <person name="Yabe S."/>
        </authorList>
    </citation>
    <scope>NUCLEOTIDE SEQUENCE [LARGE SCALE GENOMIC DNA]</scope>
    <source>
        <strain evidence="7">Uno11</strain>
    </source>
</reference>
<gene>
    <name evidence="6" type="ORF">KDK_19430</name>
</gene>
<keyword evidence="7" id="KW-1185">Reference proteome</keyword>
<dbReference type="Pfam" id="PF02535">
    <property type="entry name" value="Zip"/>
    <property type="match status" value="1"/>
</dbReference>
<dbReference type="PANTHER" id="PTHR11040:SF205">
    <property type="entry name" value="ZINC TRANSPORTER ZUPT"/>
    <property type="match status" value="1"/>
</dbReference>
<evidence type="ECO:0000256" key="1">
    <source>
        <dbReference type="ARBA" id="ARBA00004141"/>
    </source>
</evidence>
<keyword evidence="2 5" id="KW-0812">Transmembrane</keyword>